<accession>A0ABQ8CL14</accession>
<evidence type="ECO:0000313" key="1">
    <source>
        <dbReference type="EMBL" id="KAH0917258.1"/>
    </source>
</evidence>
<dbReference type="InterPro" id="IPR046341">
    <property type="entry name" value="SET_dom_sf"/>
</dbReference>
<protein>
    <submittedName>
        <fullName evidence="1">Uncharacterized protein</fullName>
    </submittedName>
</protein>
<evidence type="ECO:0000313" key="2">
    <source>
        <dbReference type="Proteomes" id="UP000824890"/>
    </source>
</evidence>
<gene>
    <name evidence="1" type="ORF">HID58_024918</name>
</gene>
<dbReference type="SUPFAM" id="SSF82199">
    <property type="entry name" value="SET domain"/>
    <property type="match status" value="1"/>
</dbReference>
<keyword evidence="2" id="KW-1185">Reference proteome</keyword>
<dbReference type="Proteomes" id="UP000824890">
    <property type="component" value="Unassembled WGS sequence"/>
</dbReference>
<feature type="non-terminal residue" evidence="1">
    <location>
        <position position="1"/>
    </location>
</feature>
<organism evidence="1 2">
    <name type="scientific">Brassica napus</name>
    <name type="common">Rape</name>
    <dbReference type="NCBI Taxonomy" id="3708"/>
    <lineage>
        <taxon>Eukaryota</taxon>
        <taxon>Viridiplantae</taxon>
        <taxon>Streptophyta</taxon>
        <taxon>Embryophyta</taxon>
        <taxon>Tracheophyta</taxon>
        <taxon>Spermatophyta</taxon>
        <taxon>Magnoliopsida</taxon>
        <taxon>eudicotyledons</taxon>
        <taxon>Gunneridae</taxon>
        <taxon>Pentapetalae</taxon>
        <taxon>rosids</taxon>
        <taxon>malvids</taxon>
        <taxon>Brassicales</taxon>
        <taxon>Brassicaceae</taxon>
        <taxon>Brassiceae</taxon>
        <taxon>Brassica</taxon>
    </lineage>
</organism>
<proteinExistence type="predicted"/>
<sequence length="72" mass="8242">LPQQKRAIDRVDIGERGVVASQNLRKGEKLLFVPPSHVISADWRPKFSEQLTVQNQKRLASDQQSPQLECYI</sequence>
<comment type="caution">
    <text evidence="1">The sequence shown here is derived from an EMBL/GenBank/DDBJ whole genome shotgun (WGS) entry which is preliminary data.</text>
</comment>
<name>A0ABQ8CL14_BRANA</name>
<dbReference type="EMBL" id="JAGKQM010000007">
    <property type="protein sequence ID" value="KAH0917258.1"/>
    <property type="molecule type" value="Genomic_DNA"/>
</dbReference>
<reference evidence="1 2" key="1">
    <citation type="submission" date="2021-05" db="EMBL/GenBank/DDBJ databases">
        <title>Genome Assembly of Synthetic Allotetraploid Brassica napus Reveals Homoeologous Exchanges between Subgenomes.</title>
        <authorList>
            <person name="Davis J.T."/>
        </authorList>
    </citation>
    <scope>NUCLEOTIDE SEQUENCE [LARGE SCALE GENOMIC DNA]</scope>
    <source>
        <strain evidence="2">cv. Da-Ae</strain>
        <tissue evidence="1">Seedling</tissue>
    </source>
</reference>